<sequence length="79" mass="8774">MPSPGWSLQVPSILGKVVRWVVGTYFRVWGVSIIEDFLVKKESLYSRSLELQGVSLVCKEFYPPGGVFLSRANVVQGSV</sequence>
<organism evidence="1">
    <name type="scientific">Sesamum latifolium</name>
    <dbReference type="NCBI Taxonomy" id="2727402"/>
    <lineage>
        <taxon>Eukaryota</taxon>
        <taxon>Viridiplantae</taxon>
        <taxon>Streptophyta</taxon>
        <taxon>Embryophyta</taxon>
        <taxon>Tracheophyta</taxon>
        <taxon>Spermatophyta</taxon>
        <taxon>Magnoliopsida</taxon>
        <taxon>eudicotyledons</taxon>
        <taxon>Gunneridae</taxon>
        <taxon>Pentapetalae</taxon>
        <taxon>asterids</taxon>
        <taxon>lamiids</taxon>
        <taxon>Lamiales</taxon>
        <taxon>Pedaliaceae</taxon>
        <taxon>Sesamum</taxon>
    </lineage>
</organism>
<name>A0AAW2XC87_9LAMI</name>
<protein>
    <submittedName>
        <fullName evidence="1">Uncharacterized protein</fullName>
    </submittedName>
</protein>
<reference evidence="1" key="2">
    <citation type="journal article" date="2024" name="Plant">
        <title>Genomic evolution and insights into agronomic trait innovations of Sesamum species.</title>
        <authorList>
            <person name="Miao H."/>
            <person name="Wang L."/>
            <person name="Qu L."/>
            <person name="Liu H."/>
            <person name="Sun Y."/>
            <person name="Le M."/>
            <person name="Wang Q."/>
            <person name="Wei S."/>
            <person name="Zheng Y."/>
            <person name="Lin W."/>
            <person name="Duan Y."/>
            <person name="Cao H."/>
            <person name="Xiong S."/>
            <person name="Wang X."/>
            <person name="Wei L."/>
            <person name="Li C."/>
            <person name="Ma Q."/>
            <person name="Ju M."/>
            <person name="Zhao R."/>
            <person name="Li G."/>
            <person name="Mu C."/>
            <person name="Tian Q."/>
            <person name="Mei H."/>
            <person name="Zhang T."/>
            <person name="Gao T."/>
            <person name="Zhang H."/>
        </authorList>
    </citation>
    <scope>NUCLEOTIDE SEQUENCE</scope>
    <source>
        <strain evidence="1">KEN1</strain>
    </source>
</reference>
<proteinExistence type="predicted"/>
<reference evidence="1" key="1">
    <citation type="submission" date="2020-06" db="EMBL/GenBank/DDBJ databases">
        <authorList>
            <person name="Li T."/>
            <person name="Hu X."/>
            <person name="Zhang T."/>
            <person name="Song X."/>
            <person name="Zhang H."/>
            <person name="Dai N."/>
            <person name="Sheng W."/>
            <person name="Hou X."/>
            <person name="Wei L."/>
        </authorList>
    </citation>
    <scope>NUCLEOTIDE SEQUENCE</scope>
    <source>
        <strain evidence="1">KEN1</strain>
        <tissue evidence="1">Leaf</tissue>
    </source>
</reference>
<dbReference type="AlphaFoldDB" id="A0AAW2XC87"/>
<comment type="caution">
    <text evidence="1">The sequence shown here is derived from an EMBL/GenBank/DDBJ whole genome shotgun (WGS) entry which is preliminary data.</text>
</comment>
<evidence type="ECO:0000313" key="1">
    <source>
        <dbReference type="EMBL" id="KAL0451404.1"/>
    </source>
</evidence>
<dbReference type="EMBL" id="JACGWN010000004">
    <property type="protein sequence ID" value="KAL0451404.1"/>
    <property type="molecule type" value="Genomic_DNA"/>
</dbReference>
<accession>A0AAW2XC87</accession>
<gene>
    <name evidence="1" type="ORF">Slati_1118500</name>
</gene>